<feature type="region of interest" description="Disordered" evidence="1">
    <location>
        <begin position="73"/>
        <end position="101"/>
    </location>
</feature>
<sequence length="101" mass="10928">MSLVDAALASESPTPANYLGRLEVLVERLLAALAPHEALAFLWGIFLIYLALLATWRLDHLCQRLIDQNDSRLPPPPELPFQLQPQPAEHHAAGAAGAAGD</sequence>
<feature type="compositionally biased region" description="Low complexity" evidence="1">
    <location>
        <begin position="80"/>
        <end position="101"/>
    </location>
</feature>
<dbReference type="EMBL" id="JAPQKP010000001">
    <property type="protein sequence ID" value="KAJ5210141.1"/>
    <property type="molecule type" value="Genomic_DNA"/>
</dbReference>
<evidence type="ECO:0000256" key="2">
    <source>
        <dbReference type="SAM" id="Phobius"/>
    </source>
</evidence>
<name>A0A9W9T5M2_9EURO</name>
<reference evidence="3" key="2">
    <citation type="journal article" date="2023" name="IMA Fungus">
        <title>Comparative genomic study of the Penicillium genus elucidates a diverse pangenome and 15 lateral gene transfer events.</title>
        <authorList>
            <person name="Petersen C."/>
            <person name="Sorensen T."/>
            <person name="Nielsen M.R."/>
            <person name="Sondergaard T.E."/>
            <person name="Sorensen J.L."/>
            <person name="Fitzpatrick D.A."/>
            <person name="Frisvad J.C."/>
            <person name="Nielsen K.L."/>
        </authorList>
    </citation>
    <scope>NUCLEOTIDE SEQUENCE</scope>
    <source>
        <strain evidence="3">IBT 16849</strain>
    </source>
</reference>
<dbReference type="AlphaFoldDB" id="A0A9W9T5M2"/>
<comment type="caution">
    <text evidence="3">The sequence shown here is derived from an EMBL/GenBank/DDBJ whole genome shotgun (WGS) entry which is preliminary data.</text>
</comment>
<keyword evidence="2" id="KW-0812">Transmembrane</keyword>
<accession>A0A9W9T5M2</accession>
<dbReference type="OrthoDB" id="4367694at2759"/>
<protein>
    <submittedName>
        <fullName evidence="3">Uncharacterized protein</fullName>
    </submittedName>
</protein>
<keyword evidence="2" id="KW-0472">Membrane</keyword>
<keyword evidence="4" id="KW-1185">Reference proteome</keyword>
<evidence type="ECO:0000313" key="4">
    <source>
        <dbReference type="Proteomes" id="UP001150879"/>
    </source>
</evidence>
<keyword evidence="2" id="KW-1133">Transmembrane helix</keyword>
<organism evidence="3 4">
    <name type="scientific">Penicillium cf. griseofulvum</name>
    <dbReference type="NCBI Taxonomy" id="2972120"/>
    <lineage>
        <taxon>Eukaryota</taxon>
        <taxon>Fungi</taxon>
        <taxon>Dikarya</taxon>
        <taxon>Ascomycota</taxon>
        <taxon>Pezizomycotina</taxon>
        <taxon>Eurotiomycetes</taxon>
        <taxon>Eurotiomycetidae</taxon>
        <taxon>Eurotiales</taxon>
        <taxon>Aspergillaceae</taxon>
        <taxon>Penicillium</taxon>
    </lineage>
</organism>
<reference evidence="3" key="1">
    <citation type="submission" date="2022-11" db="EMBL/GenBank/DDBJ databases">
        <authorList>
            <person name="Petersen C."/>
        </authorList>
    </citation>
    <scope>NUCLEOTIDE SEQUENCE</scope>
    <source>
        <strain evidence="3">IBT 16849</strain>
    </source>
</reference>
<evidence type="ECO:0000256" key="1">
    <source>
        <dbReference type="SAM" id="MobiDB-lite"/>
    </source>
</evidence>
<evidence type="ECO:0000313" key="3">
    <source>
        <dbReference type="EMBL" id="KAJ5210141.1"/>
    </source>
</evidence>
<gene>
    <name evidence="3" type="ORF">N7472_000280</name>
</gene>
<proteinExistence type="predicted"/>
<feature type="transmembrane region" description="Helical" evidence="2">
    <location>
        <begin position="38"/>
        <end position="56"/>
    </location>
</feature>
<dbReference type="Proteomes" id="UP001150879">
    <property type="component" value="Unassembled WGS sequence"/>
</dbReference>